<dbReference type="EMBL" id="CAXKWB010037730">
    <property type="protein sequence ID" value="CAL4150551.1"/>
    <property type="molecule type" value="Genomic_DNA"/>
</dbReference>
<keyword evidence="2 7" id="KW-0812">Transmembrane</keyword>
<dbReference type="InterPro" id="IPR000832">
    <property type="entry name" value="GPCR_2_secretin-like"/>
</dbReference>
<dbReference type="PANTHER" id="PTHR47767">
    <property type="entry name" value="ADHESION G PROTEIN-COUPLED RECEPTOR G7"/>
    <property type="match status" value="1"/>
</dbReference>
<feature type="compositionally biased region" description="Polar residues" evidence="6">
    <location>
        <begin position="653"/>
        <end position="678"/>
    </location>
</feature>
<protein>
    <recommendedName>
        <fullName evidence="12">G-protein coupled receptors family 2 profile 2 domain-containing protein</fullName>
    </recommendedName>
</protein>
<dbReference type="InterPro" id="IPR046338">
    <property type="entry name" value="GAIN_dom_sf"/>
</dbReference>
<dbReference type="AlphaFoldDB" id="A0AAV2S0G3"/>
<evidence type="ECO:0000256" key="4">
    <source>
        <dbReference type="ARBA" id="ARBA00023136"/>
    </source>
</evidence>
<feature type="non-terminal residue" evidence="10">
    <location>
        <position position="1"/>
    </location>
</feature>
<feature type="transmembrane region" description="Helical" evidence="7">
    <location>
        <begin position="181"/>
        <end position="203"/>
    </location>
</feature>
<evidence type="ECO:0000259" key="8">
    <source>
        <dbReference type="PROSITE" id="PS50221"/>
    </source>
</evidence>
<gene>
    <name evidence="10" type="ORF">MNOR_LOCUS30585</name>
</gene>
<dbReference type="PROSITE" id="PS50221">
    <property type="entry name" value="GAIN_B"/>
    <property type="match status" value="1"/>
</dbReference>
<keyword evidence="5" id="KW-1015">Disulfide bond</keyword>
<evidence type="ECO:0000256" key="5">
    <source>
        <dbReference type="ARBA" id="ARBA00023157"/>
    </source>
</evidence>
<dbReference type="GO" id="GO:0016020">
    <property type="term" value="C:membrane"/>
    <property type="evidence" value="ECO:0007669"/>
    <property type="project" value="UniProtKB-SubCell"/>
</dbReference>
<dbReference type="Pfam" id="PF01825">
    <property type="entry name" value="GPS"/>
    <property type="match status" value="1"/>
</dbReference>
<keyword evidence="3 7" id="KW-1133">Transmembrane helix</keyword>
<feature type="transmembrane region" description="Helical" evidence="7">
    <location>
        <begin position="270"/>
        <end position="292"/>
    </location>
</feature>
<dbReference type="Gene3D" id="1.20.1070.10">
    <property type="entry name" value="Rhodopsin 7-helix transmembrane proteins"/>
    <property type="match status" value="1"/>
</dbReference>
<name>A0AAV2S0G3_MEGNR</name>
<feature type="domain" description="GAIN-B" evidence="8">
    <location>
        <begin position="1"/>
        <end position="64"/>
    </location>
</feature>
<evidence type="ECO:0000256" key="1">
    <source>
        <dbReference type="ARBA" id="ARBA00004141"/>
    </source>
</evidence>
<evidence type="ECO:0000256" key="7">
    <source>
        <dbReference type="SAM" id="Phobius"/>
    </source>
</evidence>
<accession>A0AAV2S0G3</accession>
<organism evidence="10 11">
    <name type="scientific">Meganyctiphanes norvegica</name>
    <name type="common">Northern krill</name>
    <name type="synonym">Thysanopoda norvegica</name>
    <dbReference type="NCBI Taxonomy" id="48144"/>
    <lineage>
        <taxon>Eukaryota</taxon>
        <taxon>Metazoa</taxon>
        <taxon>Ecdysozoa</taxon>
        <taxon>Arthropoda</taxon>
        <taxon>Crustacea</taxon>
        <taxon>Multicrustacea</taxon>
        <taxon>Malacostraca</taxon>
        <taxon>Eumalacostraca</taxon>
        <taxon>Eucarida</taxon>
        <taxon>Euphausiacea</taxon>
        <taxon>Euphausiidae</taxon>
        <taxon>Meganyctiphanes</taxon>
    </lineage>
</organism>
<evidence type="ECO:0000313" key="11">
    <source>
        <dbReference type="Proteomes" id="UP001497623"/>
    </source>
</evidence>
<reference evidence="10 11" key="1">
    <citation type="submission" date="2024-05" db="EMBL/GenBank/DDBJ databases">
        <authorList>
            <person name="Wallberg A."/>
        </authorList>
    </citation>
    <scope>NUCLEOTIDE SEQUENCE [LARGE SCALE GENOMIC DNA]</scope>
</reference>
<evidence type="ECO:0000256" key="6">
    <source>
        <dbReference type="SAM" id="MobiDB-lite"/>
    </source>
</evidence>
<evidence type="ECO:0000256" key="3">
    <source>
        <dbReference type="ARBA" id="ARBA00022989"/>
    </source>
</evidence>
<dbReference type="Pfam" id="PF00002">
    <property type="entry name" value="7tm_2"/>
    <property type="match status" value="1"/>
</dbReference>
<dbReference type="GO" id="GO:0004930">
    <property type="term" value="F:G protein-coupled receptor activity"/>
    <property type="evidence" value="ECO:0007669"/>
    <property type="project" value="InterPro"/>
</dbReference>
<feature type="compositionally biased region" description="Low complexity" evidence="6">
    <location>
        <begin position="350"/>
        <end position="389"/>
    </location>
</feature>
<dbReference type="Gene3D" id="2.60.220.50">
    <property type="match status" value="1"/>
</dbReference>
<feature type="region of interest" description="Disordered" evidence="6">
    <location>
        <begin position="653"/>
        <end position="685"/>
    </location>
</feature>
<dbReference type="InterPro" id="IPR000203">
    <property type="entry name" value="GPS"/>
</dbReference>
<feature type="transmembrane region" description="Helical" evidence="7">
    <location>
        <begin position="223"/>
        <end position="249"/>
    </location>
</feature>
<dbReference type="Proteomes" id="UP001497623">
    <property type="component" value="Unassembled WGS sequence"/>
</dbReference>
<comment type="subcellular location">
    <subcellularLocation>
        <location evidence="1">Membrane</location>
        <topology evidence="1">Multi-pass membrane protein</topology>
    </subcellularLocation>
</comment>
<dbReference type="InterPro" id="IPR053066">
    <property type="entry name" value="ADGR_G7"/>
</dbReference>
<dbReference type="SMART" id="SM00303">
    <property type="entry name" value="GPS"/>
    <property type="match status" value="1"/>
</dbReference>
<dbReference type="PROSITE" id="PS50261">
    <property type="entry name" value="G_PROTEIN_RECEP_F2_4"/>
    <property type="match status" value="1"/>
</dbReference>
<dbReference type="InterPro" id="IPR017981">
    <property type="entry name" value="GPCR_2-like_7TM"/>
</dbReference>
<comment type="caution">
    <text evidence="10">The sequence shown here is derived from an EMBL/GenBank/DDBJ whole genome shotgun (WGS) entry which is preliminary data.</text>
</comment>
<keyword evidence="11" id="KW-1185">Reference proteome</keyword>
<keyword evidence="4 7" id="KW-0472">Membrane</keyword>
<feature type="transmembrane region" description="Helical" evidence="7">
    <location>
        <begin position="132"/>
        <end position="156"/>
    </location>
</feature>
<feature type="transmembrane region" description="Helical" evidence="7">
    <location>
        <begin position="74"/>
        <end position="96"/>
    </location>
</feature>
<feature type="transmembrane region" description="Helical" evidence="7">
    <location>
        <begin position="108"/>
        <end position="126"/>
    </location>
</feature>
<dbReference type="PANTHER" id="PTHR47767:SF1">
    <property type="entry name" value="ADHESION G PROTEIN-COUPLED RECEPTOR G7"/>
    <property type="match status" value="1"/>
</dbReference>
<evidence type="ECO:0000259" key="9">
    <source>
        <dbReference type="PROSITE" id="PS50261"/>
    </source>
</evidence>
<feature type="domain" description="G-protein coupled receptors family 2 profile 2" evidence="9">
    <location>
        <begin position="72"/>
        <end position="327"/>
    </location>
</feature>
<dbReference type="InterPro" id="IPR057244">
    <property type="entry name" value="GAIN_B"/>
</dbReference>
<feature type="region of interest" description="Disordered" evidence="6">
    <location>
        <begin position="345"/>
        <end position="411"/>
    </location>
</feature>
<dbReference type="CDD" id="cd15040">
    <property type="entry name" value="7tmB2_Adhesion"/>
    <property type="match status" value="1"/>
</dbReference>
<proteinExistence type="predicted"/>
<evidence type="ECO:0008006" key="12">
    <source>
        <dbReference type="Google" id="ProtNLM"/>
    </source>
</evidence>
<evidence type="ECO:0000256" key="2">
    <source>
        <dbReference type="ARBA" id="ARBA00022692"/>
    </source>
</evidence>
<dbReference type="PRINTS" id="PR00249">
    <property type="entry name" value="GPCRSECRETIN"/>
</dbReference>
<sequence length="685" mass="75482">QEQYLQNHSLEHGTHYIPTCVYWDETVKEWSSEGIETMIHENITSCASRHLTAFSVLLEPVPLSLGRHETALSAITYFGLTLSTIGLAVTVATYALFRTLNRDRSGKIVMNLSLALLLLNIIFLISTGVKPPSVICTALAAALHYLVLAAFAWMLVEATNMYQLLITVFASQEMYFMAKRIAGAWGVPLLLVVGGLVADYRIYGDEERGFCVITSRLNPTVYYITYLGPICAVLLINCVVFVLVTRVLCQRRPQKTKSHSGSKAPSKKSPVTLAQVRGAITVVALLGVTWVSGAFSVGWARIPLLYIMCITTPIQGLIIFIVRVAQHSEARSSWLTLLTTGTLRRRPQPTHTHSSNHTHSTSSAGHTPPRNTLSSTLTSSIRSSASLSRKGGLHSVQKNRNNSTLRKRATNDFCSSQEKESFFGKIINRFSNNSNSTMSGITKDMEDNIPKSKAILSVSASSPGTIPDHDFFHNQSFGKDSFFRDALLNDFNYTGNLKGFTRRPKSLVLLRTDNHGSVSACQPTSLGKPKESEYFKENLSPTLDIPPISESTVSSAMISRRSLESLLLLAEGKEGDDSSWHFVCPSSEDRCNPVSSKKITHNEIKKDEIHRKSGFLKCNHRQKPGDKCSTGCLVIKKQHLAVDMVTNPSISHASSEQHVAANKSSQATKLQRSTSAYTSEEWADP</sequence>
<evidence type="ECO:0000313" key="10">
    <source>
        <dbReference type="EMBL" id="CAL4150551.1"/>
    </source>
</evidence>
<dbReference type="GO" id="GO:0007166">
    <property type="term" value="P:cell surface receptor signaling pathway"/>
    <property type="evidence" value="ECO:0007669"/>
    <property type="project" value="InterPro"/>
</dbReference>